<evidence type="ECO:0000256" key="2">
    <source>
        <dbReference type="ARBA" id="ARBA00008779"/>
    </source>
</evidence>
<dbReference type="InterPro" id="IPR024607">
    <property type="entry name" value="Sulfatase_CS"/>
</dbReference>
<keyword evidence="4 7" id="KW-0732">Signal</keyword>
<dbReference type="Proteomes" id="UP000256779">
    <property type="component" value="Unassembled WGS sequence"/>
</dbReference>
<protein>
    <submittedName>
        <fullName evidence="9">Arylsulfatase A-like enzyme</fullName>
    </submittedName>
</protein>
<organism evidence="9 10">
    <name type="scientific">Marinoscillum furvescens DSM 4134</name>
    <dbReference type="NCBI Taxonomy" id="1122208"/>
    <lineage>
        <taxon>Bacteria</taxon>
        <taxon>Pseudomonadati</taxon>
        <taxon>Bacteroidota</taxon>
        <taxon>Cytophagia</taxon>
        <taxon>Cytophagales</taxon>
        <taxon>Reichenbachiellaceae</taxon>
        <taxon>Marinoscillum</taxon>
    </lineage>
</organism>
<evidence type="ECO:0000313" key="10">
    <source>
        <dbReference type="Proteomes" id="UP000256779"/>
    </source>
</evidence>
<dbReference type="GO" id="GO:0046872">
    <property type="term" value="F:metal ion binding"/>
    <property type="evidence" value="ECO:0007669"/>
    <property type="project" value="UniProtKB-KW"/>
</dbReference>
<dbReference type="GO" id="GO:0004065">
    <property type="term" value="F:arylsulfatase activity"/>
    <property type="evidence" value="ECO:0007669"/>
    <property type="project" value="TreeGrafter"/>
</dbReference>
<evidence type="ECO:0000256" key="3">
    <source>
        <dbReference type="ARBA" id="ARBA00022723"/>
    </source>
</evidence>
<dbReference type="InterPro" id="IPR000917">
    <property type="entry name" value="Sulfatase_N"/>
</dbReference>
<evidence type="ECO:0000256" key="5">
    <source>
        <dbReference type="ARBA" id="ARBA00022801"/>
    </source>
</evidence>
<evidence type="ECO:0000256" key="7">
    <source>
        <dbReference type="SAM" id="SignalP"/>
    </source>
</evidence>
<evidence type="ECO:0000313" key="9">
    <source>
        <dbReference type="EMBL" id="REE02228.1"/>
    </source>
</evidence>
<keyword evidence="5" id="KW-0378">Hydrolase</keyword>
<dbReference type="InterPro" id="IPR017850">
    <property type="entry name" value="Alkaline_phosphatase_core_sf"/>
</dbReference>
<dbReference type="Pfam" id="PF00884">
    <property type="entry name" value="Sulfatase"/>
    <property type="match status" value="1"/>
</dbReference>
<sequence length="532" mass="59590">MRKTLKLLCQKMVMMCSIVVLIALMTACAVDAPQRPNVLFILVDDLGYHDLSFTGSEYYETPHIDRLASTSHVFTQGYAASRVCSPSRASIMTGCFTATHGITEWIGAKSGTEWHEQRPYTRAYPSDYESQLDTARYTLAEAMRDQGYHTFFAGKWHLGGEGSAPEDHGFDINIGGYHSGSPKGGYFAPFINPAIKEDVAPGTNLSAYLARATADFIKEKRESPFFAMLSFYAVHGPIQTNREKWEKYKNKALMQGVAEEGFGMEKRLPIRLYQDNPVYAGLVEHMDGAVGIVLETLDSLGLMDNTVIVFTSDNGGVASGDAYSTSNAPLRGGKGYQWEGGVREPYFIKMPGQQELITIDYPVSGVDFYPTLMEAVNAPMIDEEVDGISLLPLMAGDTLPERPLYWHYPHYSNQGGDPAAMVRLGDYKLIHYWETDAAQLYHLGNDPQEVVDLSDSLPEKTRELDELLLGWLSARDAKYPELVEGFDLGLEKADAIKKETVLKPKLEKRRKNMLRDDYQPNEDWWESEVTRD</sequence>
<keyword evidence="10" id="KW-1185">Reference proteome</keyword>
<dbReference type="InterPro" id="IPR050738">
    <property type="entry name" value="Sulfatase"/>
</dbReference>
<dbReference type="PROSITE" id="PS51257">
    <property type="entry name" value="PROKAR_LIPOPROTEIN"/>
    <property type="match status" value="1"/>
</dbReference>
<dbReference type="CDD" id="cd16144">
    <property type="entry name" value="ARS_like"/>
    <property type="match status" value="1"/>
</dbReference>
<feature type="domain" description="Sulfatase N-terminal" evidence="8">
    <location>
        <begin position="36"/>
        <end position="377"/>
    </location>
</feature>
<dbReference type="Gene3D" id="3.40.720.10">
    <property type="entry name" value="Alkaline Phosphatase, subunit A"/>
    <property type="match status" value="1"/>
</dbReference>
<proteinExistence type="inferred from homology"/>
<dbReference type="EMBL" id="QREG01000002">
    <property type="protein sequence ID" value="REE02228.1"/>
    <property type="molecule type" value="Genomic_DNA"/>
</dbReference>
<name>A0A3D9L7A7_MARFU</name>
<feature type="chain" id="PRO_5017579995" evidence="7">
    <location>
        <begin position="23"/>
        <end position="532"/>
    </location>
</feature>
<feature type="signal peptide" evidence="7">
    <location>
        <begin position="1"/>
        <end position="22"/>
    </location>
</feature>
<reference evidence="9 10" key="1">
    <citation type="submission" date="2018-07" db="EMBL/GenBank/DDBJ databases">
        <title>Genomic Encyclopedia of Type Strains, Phase IV (KMG-IV): sequencing the most valuable type-strain genomes for metagenomic binning, comparative biology and taxonomic classification.</title>
        <authorList>
            <person name="Goeker M."/>
        </authorList>
    </citation>
    <scope>NUCLEOTIDE SEQUENCE [LARGE SCALE GENOMIC DNA]</scope>
    <source>
        <strain evidence="9 10">DSM 4134</strain>
    </source>
</reference>
<dbReference type="AlphaFoldDB" id="A0A3D9L7A7"/>
<dbReference type="PROSITE" id="PS00149">
    <property type="entry name" value="SULFATASE_2"/>
    <property type="match status" value="1"/>
</dbReference>
<evidence type="ECO:0000256" key="1">
    <source>
        <dbReference type="ARBA" id="ARBA00001913"/>
    </source>
</evidence>
<accession>A0A3D9L7A7</accession>
<comment type="similarity">
    <text evidence="2">Belongs to the sulfatase family.</text>
</comment>
<keyword evidence="6" id="KW-0106">Calcium</keyword>
<gene>
    <name evidence="9" type="ORF">C7460_102253</name>
</gene>
<dbReference type="PANTHER" id="PTHR42693:SF42">
    <property type="entry name" value="ARYLSULFATASE G"/>
    <property type="match status" value="1"/>
</dbReference>
<comment type="caution">
    <text evidence="9">The sequence shown here is derived from an EMBL/GenBank/DDBJ whole genome shotgun (WGS) entry which is preliminary data.</text>
</comment>
<evidence type="ECO:0000256" key="6">
    <source>
        <dbReference type="ARBA" id="ARBA00022837"/>
    </source>
</evidence>
<evidence type="ECO:0000259" key="8">
    <source>
        <dbReference type="Pfam" id="PF00884"/>
    </source>
</evidence>
<dbReference type="Gene3D" id="3.30.1120.10">
    <property type="match status" value="1"/>
</dbReference>
<comment type="cofactor">
    <cofactor evidence="1">
        <name>Ca(2+)</name>
        <dbReference type="ChEBI" id="CHEBI:29108"/>
    </cofactor>
</comment>
<dbReference type="PANTHER" id="PTHR42693">
    <property type="entry name" value="ARYLSULFATASE FAMILY MEMBER"/>
    <property type="match status" value="1"/>
</dbReference>
<evidence type="ECO:0000256" key="4">
    <source>
        <dbReference type="ARBA" id="ARBA00022729"/>
    </source>
</evidence>
<dbReference type="SUPFAM" id="SSF53649">
    <property type="entry name" value="Alkaline phosphatase-like"/>
    <property type="match status" value="1"/>
</dbReference>
<keyword evidence="3" id="KW-0479">Metal-binding</keyword>